<dbReference type="InterPro" id="IPR004045">
    <property type="entry name" value="Glutathione_S-Trfase_N"/>
</dbReference>
<accession>A0A179F385</accession>
<dbReference type="Gene3D" id="1.20.1050.10">
    <property type="match status" value="1"/>
</dbReference>
<keyword evidence="8" id="KW-1185">Reference proteome</keyword>
<dbReference type="PROSITE" id="PS50405">
    <property type="entry name" value="GST_CTER"/>
    <property type="match status" value="1"/>
</dbReference>
<dbReference type="KEGG" id="pchm:VFPPC_03848"/>
<dbReference type="SUPFAM" id="SSF47616">
    <property type="entry name" value="GST C-terminal domain-like"/>
    <property type="match status" value="1"/>
</dbReference>
<feature type="domain" description="GST C-terminal" evidence="6">
    <location>
        <begin position="100"/>
        <end position="226"/>
    </location>
</feature>
<evidence type="ECO:0000256" key="1">
    <source>
        <dbReference type="ARBA" id="ARBA00007409"/>
    </source>
</evidence>
<sequence length="226" mass="26038">MSEITLFTDSRFPCPQRLRLVIQQLGVQLKDIKEIDILKAEHKTPEFKKLNPSGAVPCVRDDQDNPPLCLSESRAIARYLASRYRHDGDYSDALVPDPNNFVELAKFEEGASIELTAFDAAANKLVFEEYFKPKFFNQKPDQPVAESLRVQLDRVFGILETRLSSQPYMAGMKLTIVDLFYLPYMFHLTREVWPSCLENRPNLQSWWNKMTKLDAFQAVLVDPFAT</sequence>
<dbReference type="GO" id="GO:0006749">
    <property type="term" value="P:glutathione metabolic process"/>
    <property type="evidence" value="ECO:0007669"/>
    <property type="project" value="TreeGrafter"/>
</dbReference>
<dbReference type="PANTHER" id="PTHR43900:SF3">
    <property type="entry name" value="GLUTATHIONE S-TRANSFERASE RHO"/>
    <property type="match status" value="1"/>
</dbReference>
<proteinExistence type="inferred from homology"/>
<dbReference type="AlphaFoldDB" id="A0A179F385"/>
<evidence type="ECO:0000313" key="7">
    <source>
        <dbReference type="EMBL" id="OAQ59633.1"/>
    </source>
</evidence>
<dbReference type="Pfam" id="PF00043">
    <property type="entry name" value="GST_C"/>
    <property type="match status" value="1"/>
</dbReference>
<dbReference type="SFLD" id="SFLDG00358">
    <property type="entry name" value="Main_(cytGST)"/>
    <property type="match status" value="1"/>
</dbReference>
<comment type="catalytic activity">
    <reaction evidence="4">
        <text>RX + glutathione = an S-substituted glutathione + a halide anion + H(+)</text>
        <dbReference type="Rhea" id="RHEA:16437"/>
        <dbReference type="ChEBI" id="CHEBI:15378"/>
        <dbReference type="ChEBI" id="CHEBI:16042"/>
        <dbReference type="ChEBI" id="CHEBI:17792"/>
        <dbReference type="ChEBI" id="CHEBI:57925"/>
        <dbReference type="ChEBI" id="CHEBI:90779"/>
        <dbReference type="EC" id="2.5.1.18"/>
    </reaction>
</comment>
<dbReference type="InterPro" id="IPR036249">
    <property type="entry name" value="Thioredoxin-like_sf"/>
</dbReference>
<dbReference type="CDD" id="cd00570">
    <property type="entry name" value="GST_N_family"/>
    <property type="match status" value="1"/>
</dbReference>
<gene>
    <name evidence="7" type="ORF">VFPPC_03848</name>
</gene>
<dbReference type="OrthoDB" id="249703at2759"/>
<comment type="similarity">
    <text evidence="1">Belongs to the GST superfamily.</text>
</comment>
<dbReference type="PROSITE" id="PS50404">
    <property type="entry name" value="GST_NTER"/>
    <property type="match status" value="1"/>
</dbReference>
<dbReference type="InterPro" id="IPR004046">
    <property type="entry name" value="GST_C"/>
</dbReference>
<dbReference type="EC" id="2.5.1.18" evidence="2"/>
<dbReference type="Proteomes" id="UP000078397">
    <property type="component" value="Unassembled WGS sequence"/>
</dbReference>
<dbReference type="PANTHER" id="PTHR43900">
    <property type="entry name" value="GLUTATHIONE S-TRANSFERASE RHO"/>
    <property type="match status" value="1"/>
</dbReference>
<dbReference type="GO" id="GO:0005737">
    <property type="term" value="C:cytoplasm"/>
    <property type="evidence" value="ECO:0007669"/>
    <property type="project" value="TreeGrafter"/>
</dbReference>
<comment type="caution">
    <text evidence="7">The sequence shown here is derived from an EMBL/GenBank/DDBJ whole genome shotgun (WGS) entry which is preliminary data.</text>
</comment>
<dbReference type="SUPFAM" id="SSF52833">
    <property type="entry name" value="Thioredoxin-like"/>
    <property type="match status" value="1"/>
</dbReference>
<evidence type="ECO:0000313" key="8">
    <source>
        <dbReference type="Proteomes" id="UP000078397"/>
    </source>
</evidence>
<keyword evidence="3" id="KW-0808">Transferase</keyword>
<evidence type="ECO:0000256" key="2">
    <source>
        <dbReference type="ARBA" id="ARBA00012452"/>
    </source>
</evidence>
<protein>
    <recommendedName>
        <fullName evidence="2">glutathione transferase</fullName>
        <ecNumber evidence="2">2.5.1.18</ecNumber>
    </recommendedName>
</protein>
<dbReference type="InterPro" id="IPR010987">
    <property type="entry name" value="Glutathione-S-Trfase_C-like"/>
</dbReference>
<name>A0A179F385_METCM</name>
<dbReference type="GO" id="GO:0004364">
    <property type="term" value="F:glutathione transferase activity"/>
    <property type="evidence" value="ECO:0007669"/>
    <property type="project" value="UniProtKB-EC"/>
</dbReference>
<evidence type="ECO:0000259" key="5">
    <source>
        <dbReference type="PROSITE" id="PS50404"/>
    </source>
</evidence>
<dbReference type="RefSeq" id="XP_018137626.1">
    <property type="nucleotide sequence ID" value="XM_018283300.1"/>
</dbReference>
<feature type="domain" description="GST N-terminal" evidence="5">
    <location>
        <begin position="2"/>
        <end position="88"/>
    </location>
</feature>
<evidence type="ECO:0000256" key="3">
    <source>
        <dbReference type="ARBA" id="ARBA00022679"/>
    </source>
</evidence>
<dbReference type="Gene3D" id="3.40.30.10">
    <property type="entry name" value="Glutaredoxin"/>
    <property type="match status" value="1"/>
</dbReference>
<organism evidence="7 8">
    <name type="scientific">Pochonia chlamydosporia 170</name>
    <dbReference type="NCBI Taxonomy" id="1380566"/>
    <lineage>
        <taxon>Eukaryota</taxon>
        <taxon>Fungi</taxon>
        <taxon>Dikarya</taxon>
        <taxon>Ascomycota</taxon>
        <taxon>Pezizomycotina</taxon>
        <taxon>Sordariomycetes</taxon>
        <taxon>Hypocreomycetidae</taxon>
        <taxon>Hypocreales</taxon>
        <taxon>Clavicipitaceae</taxon>
        <taxon>Pochonia</taxon>
    </lineage>
</organism>
<dbReference type="InterPro" id="IPR040079">
    <property type="entry name" value="Glutathione_S-Trfase"/>
</dbReference>
<evidence type="ECO:0000259" key="6">
    <source>
        <dbReference type="PROSITE" id="PS50405"/>
    </source>
</evidence>
<dbReference type="InterPro" id="IPR036282">
    <property type="entry name" value="Glutathione-S-Trfase_C_sf"/>
</dbReference>
<dbReference type="Pfam" id="PF13409">
    <property type="entry name" value="GST_N_2"/>
    <property type="match status" value="1"/>
</dbReference>
<dbReference type="GeneID" id="28847294"/>
<dbReference type="GO" id="GO:0043295">
    <property type="term" value="F:glutathione binding"/>
    <property type="evidence" value="ECO:0007669"/>
    <property type="project" value="TreeGrafter"/>
</dbReference>
<dbReference type="SFLD" id="SFLDS00019">
    <property type="entry name" value="Glutathione_Transferase_(cytos"/>
    <property type="match status" value="1"/>
</dbReference>
<dbReference type="STRING" id="1380566.A0A179F385"/>
<evidence type="ECO:0000256" key="4">
    <source>
        <dbReference type="ARBA" id="ARBA00047960"/>
    </source>
</evidence>
<reference evidence="7 8" key="1">
    <citation type="journal article" date="2016" name="PLoS Pathog.">
        <title>Biosynthesis of antibiotic leucinostatins in bio-control fungus Purpureocillium lilacinum and their inhibition on phytophthora revealed by genome mining.</title>
        <authorList>
            <person name="Wang G."/>
            <person name="Liu Z."/>
            <person name="Lin R."/>
            <person name="Li E."/>
            <person name="Mao Z."/>
            <person name="Ling J."/>
            <person name="Yang Y."/>
            <person name="Yin W.B."/>
            <person name="Xie B."/>
        </authorList>
    </citation>
    <scope>NUCLEOTIDE SEQUENCE [LARGE SCALE GENOMIC DNA]</scope>
    <source>
        <strain evidence="7">170</strain>
    </source>
</reference>
<dbReference type="EMBL" id="LSBJ02000002">
    <property type="protein sequence ID" value="OAQ59633.1"/>
    <property type="molecule type" value="Genomic_DNA"/>
</dbReference>